<gene>
    <name evidence="1" type="ORF">VP01_3139g1</name>
</gene>
<accession>A0A0L6UZ08</accession>
<comment type="caution">
    <text evidence="1">The sequence shown here is derived from an EMBL/GenBank/DDBJ whole genome shotgun (WGS) entry which is preliminary data.</text>
</comment>
<organism evidence="1 2">
    <name type="scientific">Puccinia sorghi</name>
    <dbReference type="NCBI Taxonomy" id="27349"/>
    <lineage>
        <taxon>Eukaryota</taxon>
        <taxon>Fungi</taxon>
        <taxon>Dikarya</taxon>
        <taxon>Basidiomycota</taxon>
        <taxon>Pucciniomycotina</taxon>
        <taxon>Pucciniomycetes</taxon>
        <taxon>Pucciniales</taxon>
        <taxon>Pucciniaceae</taxon>
        <taxon>Puccinia</taxon>
    </lineage>
</organism>
<dbReference type="EMBL" id="LAVV01008101">
    <property type="protein sequence ID" value="KNZ53773.1"/>
    <property type="molecule type" value="Genomic_DNA"/>
</dbReference>
<keyword evidence="2" id="KW-1185">Reference proteome</keyword>
<protein>
    <submittedName>
        <fullName evidence="1">Uncharacterized protein</fullName>
    </submittedName>
</protein>
<proteinExistence type="predicted"/>
<reference evidence="1 2" key="1">
    <citation type="submission" date="2015-08" db="EMBL/GenBank/DDBJ databases">
        <title>Next Generation Sequencing and Analysis of the Genome of Puccinia sorghi L Schw, the Causal Agent of Maize Common Rust.</title>
        <authorList>
            <person name="Rochi L."/>
            <person name="Burguener G."/>
            <person name="Darino M."/>
            <person name="Turjanski A."/>
            <person name="Kreff E."/>
            <person name="Dieguez M.J."/>
            <person name="Sacco F."/>
        </authorList>
    </citation>
    <scope>NUCLEOTIDE SEQUENCE [LARGE SCALE GENOMIC DNA]</scope>
    <source>
        <strain evidence="1 2">RO10H11247</strain>
    </source>
</reference>
<evidence type="ECO:0000313" key="2">
    <source>
        <dbReference type="Proteomes" id="UP000037035"/>
    </source>
</evidence>
<evidence type="ECO:0000313" key="1">
    <source>
        <dbReference type="EMBL" id="KNZ53773.1"/>
    </source>
</evidence>
<dbReference type="Proteomes" id="UP000037035">
    <property type="component" value="Unassembled WGS sequence"/>
</dbReference>
<sequence length="346" mass="39041">MLVRQLRIFLARAVQTWWFQSMLLTLSKILTIIFALELSKLKTTNLLAVPLGPLQVGFLACWLPLQQSLVYRPPPPLAAALTRKNWNSRHLQGQMPHNLHACSAAEFKSWRIDYCTVSAINGPLVVLEASCLSSFPSFQMNFLSDQHSNLRSIDLISYPSLSLTRGNDVLIQNCREVVFWAQCAIGPQNRLYQVESLRLLTLRVQNSQRLIQSIVPIQDMKQTISQIHLGMDLDKIFGSGPQSLLTLEIFDSTNSLCATIQGVGSIIKSKHVQFLKKPELPSQNSGLDDGLEELKFSDEREVIPEVQDRRSKALSTCSRTSTNQKIKRSVKNQATRTLRFSPLLRT</sequence>
<name>A0A0L6UZ08_9BASI</name>
<dbReference type="AlphaFoldDB" id="A0A0L6UZ08"/>
<dbReference type="VEuPathDB" id="FungiDB:VP01_3139g1"/>